<evidence type="ECO:0000256" key="1">
    <source>
        <dbReference type="SAM" id="Phobius"/>
    </source>
</evidence>
<feature type="chain" id="PRO_5012207024" evidence="2">
    <location>
        <begin position="25"/>
        <end position="327"/>
    </location>
</feature>
<dbReference type="STRING" id="1120996.SAMN02746066_03703"/>
<evidence type="ECO:0000313" key="4">
    <source>
        <dbReference type="Proteomes" id="UP000184038"/>
    </source>
</evidence>
<dbReference type="Proteomes" id="UP000184038">
    <property type="component" value="Unassembled WGS sequence"/>
</dbReference>
<dbReference type="AlphaFoldDB" id="A0A1M7MBT5"/>
<gene>
    <name evidence="3" type="ORF">SAMN02746066_03703</name>
</gene>
<keyword evidence="1" id="KW-0472">Membrane</keyword>
<reference evidence="3 4" key="1">
    <citation type="submission" date="2016-11" db="EMBL/GenBank/DDBJ databases">
        <authorList>
            <person name="Jaros S."/>
            <person name="Januszkiewicz K."/>
            <person name="Wedrychowicz H."/>
        </authorList>
    </citation>
    <scope>NUCLEOTIDE SEQUENCE [LARGE SCALE GENOMIC DNA]</scope>
    <source>
        <strain evidence="3 4">DSM 15930</strain>
    </source>
</reference>
<organism evidence="3 4">
    <name type="scientific">Anaerosporobacter mobilis DSM 15930</name>
    <dbReference type="NCBI Taxonomy" id="1120996"/>
    <lineage>
        <taxon>Bacteria</taxon>
        <taxon>Bacillati</taxon>
        <taxon>Bacillota</taxon>
        <taxon>Clostridia</taxon>
        <taxon>Lachnospirales</taxon>
        <taxon>Lachnospiraceae</taxon>
        <taxon>Anaerosporobacter</taxon>
    </lineage>
</organism>
<proteinExistence type="predicted"/>
<protein>
    <submittedName>
        <fullName evidence="3">Uncharacterized protein</fullName>
    </submittedName>
</protein>
<keyword evidence="2" id="KW-0732">Signal</keyword>
<dbReference type="OrthoDB" id="9838866at2"/>
<feature type="signal peptide" evidence="2">
    <location>
        <begin position="1"/>
        <end position="24"/>
    </location>
</feature>
<name>A0A1M7MBT5_9FIRM</name>
<dbReference type="EMBL" id="FRCP01000020">
    <property type="protein sequence ID" value="SHM87754.1"/>
    <property type="molecule type" value="Genomic_DNA"/>
</dbReference>
<sequence length="327" mass="35664">MRTKLLAIILAGMLVGMNTVPVLATEIDTQEIGQENDKTTDNETSAGNGSNLVDVDVIDLSLHSETSGDFSAVYSYENPFKGKDTSQGVILEFYAKPTWEVHELGTIFAFNGSGEYEGKLYFTPGSYLGFNSAAFGGYFDANLFNYTIVKDYIKDGAKIRIEILPSGFSVYSNDELCYDQTILDNPEAGAGDFTSTSDFSGVLTWIAGADMLYLGYGSWWNAVGTNEANINLSEVNFTLKDGTVVMNQLHADKELVESLGGSVESSNGEETMDVELTQVEVEIFDINSVEYEGESVLPVVIITVVAAFVITLVTLIIVTKKRTYKEV</sequence>
<accession>A0A1M7MBT5</accession>
<keyword evidence="1" id="KW-1133">Transmembrane helix</keyword>
<feature type="transmembrane region" description="Helical" evidence="1">
    <location>
        <begin position="296"/>
        <end position="318"/>
    </location>
</feature>
<keyword evidence="4" id="KW-1185">Reference proteome</keyword>
<dbReference type="RefSeq" id="WP_073290056.1">
    <property type="nucleotide sequence ID" value="NZ_FRCP01000020.1"/>
</dbReference>
<evidence type="ECO:0000256" key="2">
    <source>
        <dbReference type="SAM" id="SignalP"/>
    </source>
</evidence>
<keyword evidence="1" id="KW-0812">Transmembrane</keyword>
<evidence type="ECO:0000313" key="3">
    <source>
        <dbReference type="EMBL" id="SHM87754.1"/>
    </source>
</evidence>